<dbReference type="RefSeq" id="WP_267461182.1">
    <property type="nucleotide sequence ID" value="NZ_AP024926.1"/>
</dbReference>
<reference evidence="1" key="1">
    <citation type="submission" date="2021-07" db="EMBL/GenBank/DDBJ databases">
        <title>Complete genome sequences of four Thermus thermophilus strains isolated from Arima Hot Spring in Japan.</title>
        <authorList>
            <person name="Tomariguchi N."/>
            <person name="Ueno Y."/>
            <person name="Miyazaki K."/>
        </authorList>
    </citation>
    <scope>NUCLEOTIDE SEQUENCE</scope>
    <source>
        <strain evidence="1">AA1-1</strain>
    </source>
</reference>
<name>A0AAD1NY34_THETH</name>
<accession>A0AAD1NY34</accession>
<dbReference type="Pfam" id="PF13148">
    <property type="entry name" value="DUF3987"/>
    <property type="match status" value="1"/>
</dbReference>
<protein>
    <recommendedName>
        <fullName evidence="3">DNA primase/polymerase bifunctional N-terminal domain-containing protein</fullName>
    </recommendedName>
</protein>
<proteinExistence type="predicted"/>
<dbReference type="AlphaFoldDB" id="A0AAD1NY34"/>
<dbReference type="Proteomes" id="UP000825379">
    <property type="component" value="Chromosome"/>
</dbReference>
<organism evidence="1 2">
    <name type="scientific">Thermus thermophilus</name>
    <dbReference type="NCBI Taxonomy" id="274"/>
    <lineage>
        <taxon>Bacteria</taxon>
        <taxon>Thermotogati</taxon>
        <taxon>Deinococcota</taxon>
        <taxon>Deinococci</taxon>
        <taxon>Thermales</taxon>
        <taxon>Thermaceae</taxon>
        <taxon>Thermus</taxon>
    </lineage>
</organism>
<evidence type="ECO:0000313" key="2">
    <source>
        <dbReference type="Proteomes" id="UP000825379"/>
    </source>
</evidence>
<sequence>MIENFASRPQPRTLLGELVEGGKRVWWENRPPKPEDLQAHLEGRRLLGLVPDKVVHLDLDRTGLKDLRPLVEVLNALQIPAYAGPGNTRGSKVWIFLEEPQEDLEALARGFARMAKLLLGEEHAVEGYPNGQHGLFLPLFGHLNGQPRPLYEGGSGNPVALPFKPRYADPEALRRLVKAVPFLEVALQRRPSGPRHEAAMAVLNVAHRAGVLEEAKALLGSEAVFARWELADTRTLEDWREELSRLAEAASSSDYPNKRGIPFLKEVGLDPSPIAKLLGEEPREWPKPKPLEELEAPLPPWKRGLLPPAMEDLANALAGQLLVEPTAPAVAMLAAVSAVLAHRKLAVAPEPANAGWEETPVLWAVLVGPPGSGKTPIIREAAKPLWAIEQTLAEENRLAQEEYEQELLAWQSAKKGERGEKPKPPVPRRLVVGDATPEKLASILEGNPAVLAVVDELKGLLLAWRREDRAQGRAFFLSAYHGTPFVVDRVSRGTTYLPRPQVALLGGIQSGPWHQVVRGGLGKGEDADGLLQRFTPVVLDPLPPVKEPPPVPEETLWGYRDLVMRLWAEEVPTMVSPSPEAYRLWKEWRFETLQEQRNPELPEAWRGYLSKRMGLTARMAGILSALWGEPGVISERTMARAIFLVKAILEPHAKRAWRVGEVGDISPAIRLAKRLKEGKVVRFTRREVYTKEWGGITTSEEAGRALWLLEKAGWVVYDPEARAYLVNPRIREVSVYAH</sequence>
<evidence type="ECO:0000313" key="1">
    <source>
        <dbReference type="EMBL" id="BCZ86919.1"/>
    </source>
</evidence>
<dbReference type="InterPro" id="IPR025048">
    <property type="entry name" value="DUF3987"/>
</dbReference>
<evidence type="ECO:0008006" key="3">
    <source>
        <dbReference type="Google" id="ProtNLM"/>
    </source>
</evidence>
<dbReference type="EMBL" id="AP024926">
    <property type="protein sequence ID" value="BCZ86919.1"/>
    <property type="molecule type" value="Genomic_DNA"/>
</dbReference>
<gene>
    <name evidence="1" type="ORF">TthAA11_11010</name>
</gene>